<dbReference type="Pfam" id="PF02627">
    <property type="entry name" value="CMD"/>
    <property type="match status" value="1"/>
</dbReference>
<reference evidence="2" key="1">
    <citation type="submission" date="2018-05" db="EMBL/GenBank/DDBJ databases">
        <authorList>
            <person name="Lanie J.A."/>
            <person name="Ng W.-L."/>
            <person name="Kazmierczak K.M."/>
            <person name="Andrzejewski T.M."/>
            <person name="Davidsen T.M."/>
            <person name="Wayne K.J."/>
            <person name="Tettelin H."/>
            <person name="Glass J.I."/>
            <person name="Rusch D."/>
            <person name="Podicherti R."/>
            <person name="Tsui H.-C.T."/>
            <person name="Winkler M.E."/>
        </authorList>
    </citation>
    <scope>NUCLEOTIDE SEQUENCE</scope>
</reference>
<evidence type="ECO:0000259" key="1">
    <source>
        <dbReference type="Pfam" id="PF02627"/>
    </source>
</evidence>
<dbReference type="AlphaFoldDB" id="A0A381TS06"/>
<dbReference type="InterPro" id="IPR003779">
    <property type="entry name" value="CMD-like"/>
</dbReference>
<dbReference type="EMBL" id="UINC01005064">
    <property type="protein sequence ID" value="SVA18816.1"/>
    <property type="molecule type" value="Genomic_DNA"/>
</dbReference>
<organism evidence="2">
    <name type="scientific">marine metagenome</name>
    <dbReference type="NCBI Taxonomy" id="408172"/>
    <lineage>
        <taxon>unclassified sequences</taxon>
        <taxon>metagenomes</taxon>
        <taxon>ecological metagenomes</taxon>
    </lineage>
</organism>
<gene>
    <name evidence="2" type="ORF">METZ01_LOCUS71670</name>
</gene>
<sequence>MNKDAPTNLTKEARAYLNKTEQIRGYTLDMHRIMAAADFEWLTEYNKFIEATYTGQRNLDRKTKELLQVVVETALRADVEQIQEHIRLAIHEGATPREVLEAMEAVIAPMGALAFRRGLQAWATEMDIDT</sequence>
<dbReference type="Gene3D" id="1.20.1290.10">
    <property type="entry name" value="AhpD-like"/>
    <property type="match status" value="1"/>
</dbReference>
<protein>
    <recommendedName>
        <fullName evidence="1">Carboxymuconolactone decarboxylase-like domain-containing protein</fullName>
    </recommendedName>
</protein>
<evidence type="ECO:0000313" key="2">
    <source>
        <dbReference type="EMBL" id="SVA18816.1"/>
    </source>
</evidence>
<dbReference type="GO" id="GO:0051920">
    <property type="term" value="F:peroxiredoxin activity"/>
    <property type="evidence" value="ECO:0007669"/>
    <property type="project" value="InterPro"/>
</dbReference>
<proteinExistence type="predicted"/>
<feature type="domain" description="Carboxymuconolactone decarboxylase-like" evidence="1">
    <location>
        <begin position="44"/>
        <end position="122"/>
    </location>
</feature>
<dbReference type="InterPro" id="IPR029032">
    <property type="entry name" value="AhpD-like"/>
</dbReference>
<dbReference type="SUPFAM" id="SSF69118">
    <property type="entry name" value="AhpD-like"/>
    <property type="match status" value="1"/>
</dbReference>
<accession>A0A381TS06</accession>
<name>A0A381TS06_9ZZZZ</name>